<evidence type="ECO:0000256" key="5">
    <source>
        <dbReference type="ARBA" id="ARBA00023014"/>
    </source>
</evidence>
<proteinExistence type="predicted"/>
<dbReference type="InterPro" id="IPR036922">
    <property type="entry name" value="Rieske_2Fe-2S_sf"/>
</dbReference>
<feature type="domain" description="Rieske" evidence="7">
    <location>
        <begin position="80"/>
        <end position="155"/>
    </location>
</feature>
<dbReference type="InterPro" id="IPR017941">
    <property type="entry name" value="Rieske_2Fe-2S"/>
</dbReference>
<keyword evidence="5" id="KW-0411">Iron-sulfur</keyword>
<dbReference type="PRINTS" id="PR00090">
    <property type="entry name" value="RNGDIOXGNASE"/>
</dbReference>
<dbReference type="Gene3D" id="3.90.380.10">
    <property type="entry name" value="Naphthalene 1,2-dioxygenase Alpha Subunit, Chain A, domain 1"/>
    <property type="match status" value="1"/>
</dbReference>
<gene>
    <name evidence="8" type="ORF">FHETE_9822</name>
</gene>
<sequence length="367" mass="41328">MTSLILFGALLALAASSFSNIWLFANRKARTAGAIEDQTANPISLPKGWWSNAERFQAERRAIFSQTWMCVSHRGRFKTPGDYIVYEVAGFRFFMILGKDKVVRSFHNVCRHRAFPVARKDSGSSTILGCRYHGWSYDYTGRLIKAPYFDNKPGFDKSMNSLFGISTKEDKNGFLYINPGTDNKIAKSILQQGITTGSLIKITPDTSQLHSFQLNGTFNWKLIGKLDIFPLTVVHTASGSNYWYQITYNPISATNTSVRCDVYSTRGFESPQLDEIVKDNLEKEIKQRVQDLEAEHKKVTTFGYDGVSTSHYQGKIASVVDNHIKQERLRGCDIRPAEVKAQANDRITAKAESLCAAVECGDKKLDW</sequence>
<evidence type="ECO:0000313" key="9">
    <source>
        <dbReference type="Proteomes" id="UP000567885"/>
    </source>
</evidence>
<dbReference type="GO" id="GO:0051537">
    <property type="term" value="F:2 iron, 2 sulfur cluster binding"/>
    <property type="evidence" value="ECO:0007669"/>
    <property type="project" value="UniProtKB-KW"/>
</dbReference>
<evidence type="ECO:0000256" key="1">
    <source>
        <dbReference type="ARBA" id="ARBA00022714"/>
    </source>
</evidence>
<evidence type="ECO:0000256" key="4">
    <source>
        <dbReference type="ARBA" id="ARBA00023004"/>
    </source>
</evidence>
<reference evidence="8 9" key="1">
    <citation type="submission" date="2020-05" db="EMBL/GenBank/DDBJ databases">
        <title>Identification and distribution of gene clusters putatively required for synthesis of sphingolipid metabolism inhibitors in phylogenetically diverse species of the filamentous fungus Fusarium.</title>
        <authorList>
            <person name="Kim H.-S."/>
            <person name="Busman M."/>
            <person name="Brown D.W."/>
            <person name="Divon H."/>
            <person name="Uhlig S."/>
            <person name="Proctor R.H."/>
        </authorList>
    </citation>
    <scope>NUCLEOTIDE SEQUENCE [LARGE SCALE GENOMIC DNA]</scope>
    <source>
        <strain evidence="8 9">NRRL 20693</strain>
    </source>
</reference>
<dbReference type="Gene3D" id="2.102.10.10">
    <property type="entry name" value="Rieske [2Fe-2S] iron-sulphur domain"/>
    <property type="match status" value="1"/>
</dbReference>
<feature type="signal peptide" evidence="6">
    <location>
        <begin position="1"/>
        <end position="16"/>
    </location>
</feature>
<dbReference type="Pfam" id="PF00355">
    <property type="entry name" value="Rieske"/>
    <property type="match status" value="1"/>
</dbReference>
<keyword evidence="1" id="KW-0001">2Fe-2S</keyword>
<dbReference type="SUPFAM" id="SSF50022">
    <property type="entry name" value="ISP domain"/>
    <property type="match status" value="1"/>
</dbReference>
<dbReference type="EMBL" id="JAAGWQ010000234">
    <property type="protein sequence ID" value="KAF5658585.1"/>
    <property type="molecule type" value="Genomic_DNA"/>
</dbReference>
<name>A0A8H5SRM2_FUSHE</name>
<keyword evidence="8" id="KW-0503">Monooxygenase</keyword>
<evidence type="ECO:0000256" key="6">
    <source>
        <dbReference type="SAM" id="SignalP"/>
    </source>
</evidence>
<keyword evidence="6" id="KW-0732">Signal</keyword>
<dbReference type="Proteomes" id="UP000567885">
    <property type="component" value="Unassembled WGS sequence"/>
</dbReference>
<keyword evidence="3" id="KW-0560">Oxidoreductase</keyword>
<dbReference type="PANTHER" id="PTHR43756">
    <property type="entry name" value="CHOLINE MONOOXYGENASE, CHLOROPLASTIC"/>
    <property type="match status" value="1"/>
</dbReference>
<evidence type="ECO:0000259" key="7">
    <source>
        <dbReference type="PROSITE" id="PS51296"/>
    </source>
</evidence>
<evidence type="ECO:0000256" key="2">
    <source>
        <dbReference type="ARBA" id="ARBA00022723"/>
    </source>
</evidence>
<dbReference type="PROSITE" id="PS51296">
    <property type="entry name" value="RIESKE"/>
    <property type="match status" value="1"/>
</dbReference>
<comment type="caution">
    <text evidence="8">The sequence shown here is derived from an EMBL/GenBank/DDBJ whole genome shotgun (WGS) entry which is preliminary data.</text>
</comment>
<feature type="chain" id="PRO_5034657343" evidence="6">
    <location>
        <begin position="17"/>
        <end position="367"/>
    </location>
</feature>
<evidence type="ECO:0000256" key="3">
    <source>
        <dbReference type="ARBA" id="ARBA00023002"/>
    </source>
</evidence>
<dbReference type="CDD" id="cd03469">
    <property type="entry name" value="Rieske_RO_Alpha_N"/>
    <property type="match status" value="1"/>
</dbReference>
<accession>A0A8H5SRM2</accession>
<keyword evidence="4" id="KW-0408">Iron</keyword>
<dbReference type="AlphaFoldDB" id="A0A8H5SRM2"/>
<keyword evidence="2" id="KW-0479">Metal-binding</keyword>
<keyword evidence="9" id="KW-1185">Reference proteome</keyword>
<dbReference type="GO" id="GO:0004497">
    <property type="term" value="F:monooxygenase activity"/>
    <property type="evidence" value="ECO:0007669"/>
    <property type="project" value="UniProtKB-KW"/>
</dbReference>
<dbReference type="GO" id="GO:0046872">
    <property type="term" value="F:metal ion binding"/>
    <property type="evidence" value="ECO:0007669"/>
    <property type="project" value="UniProtKB-KW"/>
</dbReference>
<protein>
    <submittedName>
        <fullName evidence="8">Choline monooxygenase</fullName>
    </submittedName>
</protein>
<dbReference type="OrthoDB" id="426882at2759"/>
<dbReference type="InterPro" id="IPR001663">
    <property type="entry name" value="Rng_hydr_dOase-A"/>
</dbReference>
<evidence type="ECO:0000313" key="8">
    <source>
        <dbReference type="EMBL" id="KAF5658585.1"/>
    </source>
</evidence>
<organism evidence="8 9">
    <name type="scientific">Fusarium heterosporum</name>
    <dbReference type="NCBI Taxonomy" id="42747"/>
    <lineage>
        <taxon>Eukaryota</taxon>
        <taxon>Fungi</taxon>
        <taxon>Dikarya</taxon>
        <taxon>Ascomycota</taxon>
        <taxon>Pezizomycotina</taxon>
        <taxon>Sordariomycetes</taxon>
        <taxon>Hypocreomycetidae</taxon>
        <taxon>Hypocreales</taxon>
        <taxon>Nectriaceae</taxon>
        <taxon>Fusarium</taxon>
        <taxon>Fusarium heterosporum species complex</taxon>
    </lineage>
</organism>
<dbReference type="PANTHER" id="PTHR43756:SF6">
    <property type="entry name" value="CLUSTER-BINDING PROTEIN, PUTATIVE (AFU_ORTHOLOGUE AFUA_6G03920)-RELATED"/>
    <property type="match status" value="1"/>
</dbReference>